<comment type="caution">
    <text evidence="1">The sequence shown here is derived from an EMBL/GenBank/DDBJ whole genome shotgun (WGS) entry which is preliminary data.</text>
</comment>
<reference evidence="1" key="1">
    <citation type="submission" date="2021-03" db="EMBL/GenBank/DDBJ databases">
        <authorList>
            <person name="Wang G."/>
        </authorList>
    </citation>
    <scope>NUCLEOTIDE SEQUENCE</scope>
    <source>
        <strain evidence="1">KCTC 12899</strain>
    </source>
</reference>
<protein>
    <submittedName>
        <fullName evidence="1">Uncharacterized protein</fullName>
    </submittedName>
</protein>
<evidence type="ECO:0000313" key="2">
    <source>
        <dbReference type="Proteomes" id="UP000664417"/>
    </source>
</evidence>
<gene>
    <name evidence="1" type="ORF">J3U88_30715</name>
</gene>
<sequence length="209" mass="23300">MITGFNTDVRHKAKVYHVQTEDKGRSNPKIESLVYVGGEILDSYQTSYEKKKADLSEDEIMELLENQHKRVIRTIKTGHYDGPDAFPEDVLTNRDLDELVVDYLNSEPPPDQLKLIINGLSTVRAMAESTLKIEAKMVTAGDPVADVHVRAKLVRRGMVNEELGESHTDQTGHANLVIAVPEYTSGESKIVVQGISDLGFAEQAYLLKH</sequence>
<proteinExistence type="predicted"/>
<accession>A0A8J7U6K8</accession>
<organism evidence="1 2">
    <name type="scientific">Acanthopleuribacter pedis</name>
    <dbReference type="NCBI Taxonomy" id="442870"/>
    <lineage>
        <taxon>Bacteria</taxon>
        <taxon>Pseudomonadati</taxon>
        <taxon>Acidobacteriota</taxon>
        <taxon>Holophagae</taxon>
        <taxon>Acanthopleuribacterales</taxon>
        <taxon>Acanthopleuribacteraceae</taxon>
        <taxon>Acanthopleuribacter</taxon>
    </lineage>
</organism>
<dbReference type="RefSeq" id="WP_207862849.1">
    <property type="nucleotide sequence ID" value="NZ_JAFREP010000044.1"/>
</dbReference>
<keyword evidence="2" id="KW-1185">Reference proteome</keyword>
<dbReference type="Proteomes" id="UP000664417">
    <property type="component" value="Unassembled WGS sequence"/>
</dbReference>
<name>A0A8J7U6K8_9BACT</name>
<evidence type="ECO:0000313" key="1">
    <source>
        <dbReference type="EMBL" id="MBO1322877.1"/>
    </source>
</evidence>
<dbReference type="EMBL" id="JAFREP010000044">
    <property type="protein sequence ID" value="MBO1322877.1"/>
    <property type="molecule type" value="Genomic_DNA"/>
</dbReference>
<dbReference type="AlphaFoldDB" id="A0A8J7U6K8"/>